<feature type="coiled-coil region" evidence="3">
    <location>
        <begin position="27"/>
        <end position="54"/>
    </location>
</feature>
<keyword evidence="3" id="KW-0175">Coiled coil</keyword>
<evidence type="ECO:0000256" key="3">
    <source>
        <dbReference type="SAM" id="Coils"/>
    </source>
</evidence>
<sequence length="152" mass="17022">MHGATSKIAVLDRNELFNLSEFGKHHIAILERKSKELNAESAALDAALEQEEAVLTQLRASLAPEEFQARATEFDTKVKQTRAEQIQKSRALTDEFSAARNEFSVTMNQLLEELINQNGIDVLLSKDSVIAYSNSRDITDLAIEMMNARLTK</sequence>
<dbReference type="Gene3D" id="3.30.910.20">
    <property type="entry name" value="Skp domain"/>
    <property type="match status" value="1"/>
</dbReference>
<evidence type="ECO:0000313" key="5">
    <source>
        <dbReference type="Proteomes" id="UP001156694"/>
    </source>
</evidence>
<dbReference type="EMBL" id="BSNN01000002">
    <property type="protein sequence ID" value="GLQ34223.1"/>
    <property type="molecule type" value="Genomic_DNA"/>
</dbReference>
<dbReference type="PANTHER" id="PTHR35089">
    <property type="entry name" value="CHAPERONE PROTEIN SKP"/>
    <property type="match status" value="1"/>
</dbReference>
<gene>
    <name evidence="4" type="ORF">GCM10007939_05060</name>
</gene>
<dbReference type="PANTHER" id="PTHR35089:SF1">
    <property type="entry name" value="CHAPERONE PROTEIN SKP"/>
    <property type="match status" value="1"/>
</dbReference>
<keyword evidence="5" id="KW-1185">Reference proteome</keyword>
<evidence type="ECO:0000256" key="1">
    <source>
        <dbReference type="ARBA" id="ARBA00009091"/>
    </source>
</evidence>
<keyword evidence="2" id="KW-0732">Signal</keyword>
<dbReference type="Pfam" id="PF03938">
    <property type="entry name" value="OmpH"/>
    <property type="match status" value="1"/>
</dbReference>
<evidence type="ECO:0000313" key="4">
    <source>
        <dbReference type="EMBL" id="GLQ34223.1"/>
    </source>
</evidence>
<name>A0ABQ5VS21_9RHOB</name>
<organism evidence="4 5">
    <name type="scientific">Amylibacter marinus</name>
    <dbReference type="NCBI Taxonomy" id="1475483"/>
    <lineage>
        <taxon>Bacteria</taxon>
        <taxon>Pseudomonadati</taxon>
        <taxon>Pseudomonadota</taxon>
        <taxon>Alphaproteobacteria</taxon>
        <taxon>Rhodobacterales</taxon>
        <taxon>Paracoccaceae</taxon>
        <taxon>Amylibacter</taxon>
    </lineage>
</organism>
<evidence type="ECO:0000256" key="2">
    <source>
        <dbReference type="ARBA" id="ARBA00022729"/>
    </source>
</evidence>
<dbReference type="Proteomes" id="UP001156694">
    <property type="component" value="Unassembled WGS sequence"/>
</dbReference>
<accession>A0ABQ5VS21</accession>
<reference evidence="5" key="1">
    <citation type="journal article" date="2019" name="Int. J. Syst. Evol. Microbiol.">
        <title>The Global Catalogue of Microorganisms (GCM) 10K type strain sequencing project: providing services to taxonomists for standard genome sequencing and annotation.</title>
        <authorList>
            <consortium name="The Broad Institute Genomics Platform"/>
            <consortium name="The Broad Institute Genome Sequencing Center for Infectious Disease"/>
            <person name="Wu L."/>
            <person name="Ma J."/>
        </authorList>
    </citation>
    <scope>NUCLEOTIDE SEQUENCE [LARGE SCALE GENOMIC DNA]</scope>
    <source>
        <strain evidence="5">NBRC 110140</strain>
    </source>
</reference>
<dbReference type="InterPro" id="IPR024930">
    <property type="entry name" value="Skp_dom_sf"/>
</dbReference>
<dbReference type="SUPFAM" id="SSF111384">
    <property type="entry name" value="OmpH-like"/>
    <property type="match status" value="1"/>
</dbReference>
<protein>
    <recommendedName>
        <fullName evidence="6">Periplasmic chaperone for outer membrane proteins Skp</fullName>
    </recommendedName>
</protein>
<proteinExistence type="inferred from homology"/>
<evidence type="ECO:0008006" key="6">
    <source>
        <dbReference type="Google" id="ProtNLM"/>
    </source>
</evidence>
<comment type="caution">
    <text evidence="4">The sequence shown here is derived from an EMBL/GenBank/DDBJ whole genome shotgun (WGS) entry which is preliminary data.</text>
</comment>
<comment type="similarity">
    <text evidence="1">Belongs to the Skp family.</text>
</comment>
<dbReference type="InterPro" id="IPR005632">
    <property type="entry name" value="Chaperone_Skp"/>
</dbReference>
<dbReference type="SMART" id="SM00935">
    <property type="entry name" value="OmpH"/>
    <property type="match status" value="1"/>
</dbReference>